<name>A0AC35TSQ6_9BILA</name>
<evidence type="ECO:0000313" key="2">
    <source>
        <dbReference type="WBParaSite" id="RSKR_0000347100.1"/>
    </source>
</evidence>
<protein>
    <submittedName>
        <fullName evidence="2">Ion_trans_2 domain-containing protein</fullName>
    </submittedName>
</protein>
<evidence type="ECO:0000313" key="1">
    <source>
        <dbReference type="Proteomes" id="UP000095286"/>
    </source>
</evidence>
<accession>A0AC35TSQ6</accession>
<organism evidence="1 2">
    <name type="scientific">Rhabditophanes sp. KR3021</name>
    <dbReference type="NCBI Taxonomy" id="114890"/>
    <lineage>
        <taxon>Eukaryota</taxon>
        <taxon>Metazoa</taxon>
        <taxon>Ecdysozoa</taxon>
        <taxon>Nematoda</taxon>
        <taxon>Chromadorea</taxon>
        <taxon>Rhabditida</taxon>
        <taxon>Tylenchina</taxon>
        <taxon>Panagrolaimomorpha</taxon>
        <taxon>Strongyloidoidea</taxon>
        <taxon>Alloionematidae</taxon>
        <taxon>Rhabditophanes</taxon>
    </lineage>
</organism>
<proteinExistence type="predicted"/>
<sequence>MLGVRGISLGLGKINLNDLNSMATMERGQMPRMRRKKPKLKPNIKIKKYVDKKTLWTACRTVIFAGILIGAGIIMTGVGFFDKDFSKKSVYNQTLNMNISTVDSNWKMYLKGMQYAGPIATGAGAFLLIVACVITLESRDKHTLVIQTDALKNRKKIQQLNLSDDNRATLAPIAIDEQYSNLGVSENTVSNARDSCCIDIDDLDDECFEENEEGTPMQKMDSKYLSQQSTVDVQDDIKKKNYSPGESFKLRQKTRKRSMFNFGNSKQNSSHSVSVGNLNKEEYYENRDLYAELLTEFYDQYSDAPIKDIALSLSTGDVMFESTDNNRITERTEYNDDNEETDKD</sequence>
<reference evidence="2" key="1">
    <citation type="submission" date="2016-11" db="UniProtKB">
        <authorList>
            <consortium name="WormBaseParasite"/>
        </authorList>
    </citation>
    <scope>IDENTIFICATION</scope>
    <source>
        <strain evidence="2">KR3021</strain>
    </source>
</reference>
<dbReference type="WBParaSite" id="RSKR_0000347100.1">
    <property type="protein sequence ID" value="RSKR_0000347100.1"/>
    <property type="gene ID" value="RSKR_0000347100"/>
</dbReference>
<dbReference type="Proteomes" id="UP000095286">
    <property type="component" value="Unplaced"/>
</dbReference>